<dbReference type="GO" id="GO:0046061">
    <property type="term" value="P:dATP catabolic process"/>
    <property type="evidence" value="ECO:0007669"/>
    <property type="project" value="TreeGrafter"/>
</dbReference>
<sequence length="211" mass="24831">MREFNELYELVKYLRSEKGCPWDRQQTSQSIAFDIIEEAYEINDAIEKNEREKILEELGDLLFLILMHIRIKEEEGAFTLTEVLKRVKDKMISRHPHVFGNKSSDLTDVLENWEKTKKNPFETIPDSLPALLMGQKIFEKVKRLNKGEDCEASLQRELDYADIPAPEEVQKIIEILTKYTCKGKNAEKEVRDYLIKLKKHLGKKYNELNKI</sequence>
<dbReference type="PANTHER" id="PTHR30522">
    <property type="entry name" value="NUCLEOSIDE TRIPHOSPHATE PYROPHOSPHOHYDROLASE"/>
    <property type="match status" value="1"/>
</dbReference>
<accession>A0A7V3ZYV1</accession>
<protein>
    <recommendedName>
        <fullName evidence="1">NTP pyrophosphohydrolase MazG-like domain-containing protein</fullName>
    </recommendedName>
</protein>
<dbReference type="GO" id="GO:0047429">
    <property type="term" value="F:nucleoside triphosphate diphosphatase activity"/>
    <property type="evidence" value="ECO:0007669"/>
    <property type="project" value="TreeGrafter"/>
</dbReference>
<evidence type="ECO:0000259" key="1">
    <source>
        <dbReference type="Pfam" id="PF03819"/>
    </source>
</evidence>
<dbReference type="EMBL" id="DTDJ01000047">
    <property type="protein sequence ID" value="HGL18183.1"/>
    <property type="molecule type" value="Genomic_DNA"/>
</dbReference>
<dbReference type="InterPro" id="IPR004518">
    <property type="entry name" value="MazG-like_dom"/>
</dbReference>
<dbReference type="Pfam" id="PF03819">
    <property type="entry name" value="MazG"/>
    <property type="match status" value="1"/>
</dbReference>
<dbReference type="Gene3D" id="1.10.287.1080">
    <property type="entry name" value="MazG-like"/>
    <property type="match status" value="1"/>
</dbReference>
<name>A0A7V3ZYV1_UNCW3</name>
<dbReference type="AlphaFoldDB" id="A0A7V3ZYV1"/>
<dbReference type="GO" id="GO:0046076">
    <property type="term" value="P:dTTP catabolic process"/>
    <property type="evidence" value="ECO:0007669"/>
    <property type="project" value="TreeGrafter"/>
</dbReference>
<organism evidence="2">
    <name type="scientific">candidate division WOR-3 bacterium</name>
    <dbReference type="NCBI Taxonomy" id="2052148"/>
    <lineage>
        <taxon>Bacteria</taxon>
        <taxon>Bacteria division WOR-3</taxon>
    </lineage>
</organism>
<dbReference type="InterPro" id="IPR011551">
    <property type="entry name" value="NTP_PyrPHydrolase_MazG"/>
</dbReference>
<comment type="caution">
    <text evidence="2">The sequence shown here is derived from an EMBL/GenBank/DDBJ whole genome shotgun (WGS) entry which is preliminary data.</text>
</comment>
<evidence type="ECO:0000313" key="2">
    <source>
        <dbReference type="EMBL" id="HGL18183.1"/>
    </source>
</evidence>
<dbReference type="SUPFAM" id="SSF101386">
    <property type="entry name" value="all-alpha NTP pyrophosphatases"/>
    <property type="match status" value="1"/>
</dbReference>
<dbReference type="GO" id="GO:0006203">
    <property type="term" value="P:dGTP catabolic process"/>
    <property type="evidence" value="ECO:0007669"/>
    <property type="project" value="TreeGrafter"/>
</dbReference>
<dbReference type="PANTHER" id="PTHR30522:SF0">
    <property type="entry name" value="NUCLEOSIDE TRIPHOSPHATE PYROPHOSPHOHYDROLASE"/>
    <property type="match status" value="1"/>
</dbReference>
<dbReference type="InterPro" id="IPR048015">
    <property type="entry name" value="NTP-PPase_MazG-like_N"/>
</dbReference>
<proteinExistence type="predicted"/>
<gene>
    <name evidence="2" type="ORF">ENU66_07650</name>
</gene>
<feature type="domain" description="NTP pyrophosphohydrolase MazG-like" evidence="1">
    <location>
        <begin position="26"/>
        <end position="99"/>
    </location>
</feature>
<dbReference type="GO" id="GO:0046052">
    <property type="term" value="P:UTP catabolic process"/>
    <property type="evidence" value="ECO:0007669"/>
    <property type="project" value="TreeGrafter"/>
</dbReference>
<dbReference type="GO" id="GO:0006950">
    <property type="term" value="P:response to stress"/>
    <property type="evidence" value="ECO:0007669"/>
    <property type="project" value="UniProtKB-ARBA"/>
</dbReference>
<dbReference type="GO" id="GO:0046081">
    <property type="term" value="P:dUTP catabolic process"/>
    <property type="evidence" value="ECO:0007669"/>
    <property type="project" value="TreeGrafter"/>
</dbReference>
<dbReference type="GO" id="GO:0046047">
    <property type="term" value="P:TTP catabolic process"/>
    <property type="evidence" value="ECO:0007669"/>
    <property type="project" value="TreeGrafter"/>
</dbReference>
<reference evidence="2" key="1">
    <citation type="journal article" date="2020" name="mSystems">
        <title>Genome- and Community-Level Interaction Insights into Carbon Utilization and Element Cycling Functions of Hydrothermarchaeota in Hydrothermal Sediment.</title>
        <authorList>
            <person name="Zhou Z."/>
            <person name="Liu Y."/>
            <person name="Xu W."/>
            <person name="Pan J."/>
            <person name="Luo Z.H."/>
            <person name="Li M."/>
        </authorList>
    </citation>
    <scope>NUCLEOTIDE SEQUENCE [LARGE SCALE GENOMIC DNA]</scope>
    <source>
        <strain evidence="2">SpSt-69</strain>
    </source>
</reference>
<dbReference type="FunFam" id="1.10.287.1080:FF:000001">
    <property type="entry name" value="Nucleoside triphosphate pyrophosphohydrolase"/>
    <property type="match status" value="1"/>
</dbReference>
<dbReference type="CDD" id="cd11528">
    <property type="entry name" value="NTP-PPase_MazG_Nterm"/>
    <property type="match status" value="1"/>
</dbReference>